<dbReference type="RefSeq" id="WP_253767420.1">
    <property type="nucleotide sequence ID" value="NZ_JAMTCK010000002.1"/>
</dbReference>
<protein>
    <submittedName>
        <fullName evidence="4">Pyrroloquinoline quinone biosynthesis protein D</fullName>
    </submittedName>
</protein>
<accession>A0AAE3G9M8</accession>
<dbReference type="EMBL" id="JAMTCK010000002">
    <property type="protein sequence ID" value="MCP2164095.1"/>
    <property type="molecule type" value="Genomic_DNA"/>
</dbReference>
<dbReference type="NCBIfam" id="TIGR03859">
    <property type="entry name" value="PQQ_PqqD"/>
    <property type="match status" value="1"/>
</dbReference>
<dbReference type="InterPro" id="IPR008792">
    <property type="entry name" value="PQQD"/>
</dbReference>
<keyword evidence="3" id="KW-0884">PQQ biosynthesis</keyword>
<organism evidence="4 5">
    <name type="scientific">Goodfellowiella coeruleoviolacea</name>
    <dbReference type="NCBI Taxonomy" id="334858"/>
    <lineage>
        <taxon>Bacteria</taxon>
        <taxon>Bacillati</taxon>
        <taxon>Actinomycetota</taxon>
        <taxon>Actinomycetes</taxon>
        <taxon>Pseudonocardiales</taxon>
        <taxon>Pseudonocardiaceae</taxon>
        <taxon>Goodfellowiella</taxon>
    </lineage>
</organism>
<evidence type="ECO:0000256" key="3">
    <source>
        <dbReference type="ARBA" id="ARBA00022905"/>
    </source>
</evidence>
<proteinExistence type="predicted"/>
<gene>
    <name evidence="4" type="ORF">LX83_000935</name>
</gene>
<comment type="subunit">
    <text evidence="2">Monomer. Interacts with PqqE.</text>
</comment>
<reference evidence="4" key="1">
    <citation type="submission" date="2022-06" db="EMBL/GenBank/DDBJ databases">
        <title>Genomic Encyclopedia of Archaeal and Bacterial Type Strains, Phase II (KMG-II): from individual species to whole genera.</title>
        <authorList>
            <person name="Goeker M."/>
        </authorList>
    </citation>
    <scope>NUCLEOTIDE SEQUENCE</scope>
    <source>
        <strain evidence="4">DSM 43935</strain>
    </source>
</reference>
<dbReference type="InterPro" id="IPR022479">
    <property type="entry name" value="PqqD_bac"/>
</dbReference>
<sequence>MSEQSTPQAHSGGRPVLRRGVRLVHDPVRDRHALLYPEGVLLLNHTAAAVLRRCDGATSTEDIIAGLAADYRDVARPDVTDLLDRLRDRRLLEVRRG</sequence>
<evidence type="ECO:0000313" key="4">
    <source>
        <dbReference type="EMBL" id="MCP2164095.1"/>
    </source>
</evidence>
<evidence type="ECO:0000313" key="5">
    <source>
        <dbReference type="Proteomes" id="UP001206128"/>
    </source>
</evidence>
<comment type="pathway">
    <text evidence="1">Cofactor biosynthesis; pyrroloquinoline quinone biosynthesis.</text>
</comment>
<evidence type="ECO:0000256" key="1">
    <source>
        <dbReference type="ARBA" id="ARBA00004886"/>
    </source>
</evidence>
<dbReference type="Gene3D" id="1.10.10.1150">
    <property type="entry name" value="Coenzyme PQQ synthesis protein D (PqqD)"/>
    <property type="match status" value="1"/>
</dbReference>
<dbReference type="GO" id="GO:0048038">
    <property type="term" value="F:quinone binding"/>
    <property type="evidence" value="ECO:0007669"/>
    <property type="project" value="InterPro"/>
</dbReference>
<comment type="caution">
    <text evidence="4">The sequence shown here is derived from an EMBL/GenBank/DDBJ whole genome shotgun (WGS) entry which is preliminary data.</text>
</comment>
<keyword evidence="5" id="KW-1185">Reference proteome</keyword>
<dbReference type="GO" id="GO:0018189">
    <property type="term" value="P:pyrroloquinoline quinone biosynthetic process"/>
    <property type="evidence" value="ECO:0007669"/>
    <property type="project" value="UniProtKB-KW"/>
</dbReference>
<dbReference type="AlphaFoldDB" id="A0AAE3G9M8"/>
<evidence type="ECO:0000256" key="2">
    <source>
        <dbReference type="ARBA" id="ARBA00011741"/>
    </source>
</evidence>
<name>A0AAE3G9M8_9PSEU</name>
<dbReference type="Proteomes" id="UP001206128">
    <property type="component" value="Unassembled WGS sequence"/>
</dbReference>
<dbReference type="Pfam" id="PF05402">
    <property type="entry name" value="PqqD"/>
    <property type="match status" value="1"/>
</dbReference>
<dbReference type="InterPro" id="IPR041881">
    <property type="entry name" value="PqqD_sf"/>
</dbReference>